<accession>A0A2T0ZXA1</accession>
<keyword evidence="6 9" id="KW-0067">ATP-binding</keyword>
<dbReference type="Pfam" id="PF02786">
    <property type="entry name" value="CPSase_L_D2"/>
    <property type="match status" value="1"/>
</dbReference>
<dbReference type="AlphaFoldDB" id="A0A2T0ZXA1"/>
<feature type="domain" description="ATP-grasp" evidence="11">
    <location>
        <begin position="118"/>
        <end position="315"/>
    </location>
</feature>
<dbReference type="EMBL" id="PVUE01000013">
    <property type="protein sequence ID" value="PRZ40867.1"/>
    <property type="molecule type" value="Genomic_DNA"/>
</dbReference>
<dbReference type="InterPro" id="IPR001882">
    <property type="entry name" value="Biotin_BS"/>
</dbReference>
<feature type="domain" description="CoA carboxyltransferase C-terminal" evidence="14">
    <location>
        <begin position="827"/>
        <end position="1070"/>
    </location>
</feature>
<dbReference type="Gene3D" id="2.40.50.100">
    <property type="match status" value="1"/>
</dbReference>
<dbReference type="PROSITE" id="PS00867">
    <property type="entry name" value="CPSASE_2"/>
    <property type="match status" value="1"/>
</dbReference>
<dbReference type="GO" id="GO:2001295">
    <property type="term" value="P:malonyl-CoA biosynthetic process"/>
    <property type="evidence" value="ECO:0007669"/>
    <property type="project" value="UniProtKB-UniPathway"/>
</dbReference>
<dbReference type="PROSITE" id="PS50980">
    <property type="entry name" value="COA_CT_NTER"/>
    <property type="match status" value="1"/>
</dbReference>
<dbReference type="PROSITE" id="PS50989">
    <property type="entry name" value="COA_CT_CTER"/>
    <property type="match status" value="1"/>
</dbReference>
<keyword evidence="8" id="KW-0511">Multifunctional enzyme</keyword>
<dbReference type="SUPFAM" id="SSF51230">
    <property type="entry name" value="Single hybrid motif"/>
    <property type="match status" value="1"/>
</dbReference>
<dbReference type="EC" id="6.4.1.2" evidence="3"/>
<evidence type="ECO:0000256" key="5">
    <source>
        <dbReference type="ARBA" id="ARBA00022741"/>
    </source>
</evidence>
<dbReference type="SUPFAM" id="SSF52096">
    <property type="entry name" value="ClpP/crotonase"/>
    <property type="match status" value="2"/>
</dbReference>
<evidence type="ECO:0000256" key="6">
    <source>
        <dbReference type="ARBA" id="ARBA00022840"/>
    </source>
</evidence>
<evidence type="ECO:0000256" key="4">
    <source>
        <dbReference type="ARBA" id="ARBA00022598"/>
    </source>
</evidence>
<evidence type="ECO:0000259" key="12">
    <source>
        <dbReference type="PROSITE" id="PS50979"/>
    </source>
</evidence>
<dbReference type="PROSITE" id="PS50979">
    <property type="entry name" value="BC"/>
    <property type="match status" value="1"/>
</dbReference>
<dbReference type="PROSITE" id="PS00188">
    <property type="entry name" value="BIOTIN"/>
    <property type="match status" value="1"/>
</dbReference>
<dbReference type="InterPro" id="IPR011054">
    <property type="entry name" value="Rudment_hybrid_motif"/>
</dbReference>
<dbReference type="PANTHER" id="PTHR48095:SF5">
    <property type="entry name" value="BLL7292 PROTEIN"/>
    <property type="match status" value="1"/>
</dbReference>
<dbReference type="UniPathway" id="UPA00655">
    <property type="reaction ID" value="UER00711"/>
</dbReference>
<evidence type="ECO:0000313" key="16">
    <source>
        <dbReference type="Proteomes" id="UP000237752"/>
    </source>
</evidence>
<dbReference type="InterPro" id="IPR011761">
    <property type="entry name" value="ATP-grasp"/>
</dbReference>
<dbReference type="PANTHER" id="PTHR48095">
    <property type="entry name" value="PYRUVATE CARBOXYLASE SUBUNIT A"/>
    <property type="match status" value="1"/>
</dbReference>
<comment type="pathway">
    <text evidence="2">Lipid metabolism; malonyl-CoA biosynthesis; malonyl-CoA from acetyl-CoA: step 1/1.</text>
</comment>
<dbReference type="GO" id="GO:0003989">
    <property type="term" value="F:acetyl-CoA carboxylase activity"/>
    <property type="evidence" value="ECO:0007669"/>
    <property type="project" value="UniProtKB-EC"/>
</dbReference>
<dbReference type="Pfam" id="PF00364">
    <property type="entry name" value="Biotin_lipoyl"/>
    <property type="match status" value="1"/>
</dbReference>
<evidence type="ECO:0000256" key="8">
    <source>
        <dbReference type="ARBA" id="ARBA00023268"/>
    </source>
</evidence>
<dbReference type="OrthoDB" id="4894066at2"/>
<evidence type="ECO:0000256" key="7">
    <source>
        <dbReference type="ARBA" id="ARBA00023267"/>
    </source>
</evidence>
<dbReference type="GO" id="GO:0046872">
    <property type="term" value="F:metal ion binding"/>
    <property type="evidence" value="ECO:0007669"/>
    <property type="project" value="InterPro"/>
</dbReference>
<dbReference type="CDD" id="cd06850">
    <property type="entry name" value="biotinyl_domain"/>
    <property type="match status" value="1"/>
</dbReference>
<dbReference type="InterPro" id="IPR034733">
    <property type="entry name" value="AcCoA_carboxyl_beta"/>
</dbReference>
<keyword evidence="16" id="KW-1185">Reference proteome</keyword>
<feature type="domain" description="Lipoyl-binding" evidence="10">
    <location>
        <begin position="473"/>
        <end position="551"/>
    </location>
</feature>
<dbReference type="InterPro" id="IPR051602">
    <property type="entry name" value="ACC_Biotin_Carboxylase"/>
</dbReference>
<dbReference type="Pfam" id="PF02785">
    <property type="entry name" value="Biotin_carb_C"/>
    <property type="match status" value="1"/>
</dbReference>
<dbReference type="Pfam" id="PF00289">
    <property type="entry name" value="Biotin_carb_N"/>
    <property type="match status" value="1"/>
</dbReference>
<dbReference type="SUPFAM" id="SSF52440">
    <property type="entry name" value="PreATP-grasp domain"/>
    <property type="match status" value="1"/>
</dbReference>
<dbReference type="SUPFAM" id="SSF51246">
    <property type="entry name" value="Rudiment single hybrid motif"/>
    <property type="match status" value="1"/>
</dbReference>
<proteinExistence type="predicted"/>
<comment type="cofactor">
    <cofactor evidence="1">
        <name>biotin</name>
        <dbReference type="ChEBI" id="CHEBI:57586"/>
    </cofactor>
</comment>
<evidence type="ECO:0000259" key="13">
    <source>
        <dbReference type="PROSITE" id="PS50980"/>
    </source>
</evidence>
<evidence type="ECO:0000256" key="2">
    <source>
        <dbReference type="ARBA" id="ARBA00004956"/>
    </source>
</evidence>
<dbReference type="InterPro" id="IPR005481">
    <property type="entry name" value="BC-like_N"/>
</dbReference>
<evidence type="ECO:0000259" key="11">
    <source>
        <dbReference type="PROSITE" id="PS50975"/>
    </source>
</evidence>
<dbReference type="InterPro" id="IPR005482">
    <property type="entry name" value="Biotin_COase_C"/>
</dbReference>
<dbReference type="Pfam" id="PF01039">
    <property type="entry name" value="Carboxyl_trans"/>
    <property type="match status" value="1"/>
</dbReference>
<evidence type="ECO:0000256" key="1">
    <source>
        <dbReference type="ARBA" id="ARBA00001953"/>
    </source>
</evidence>
<dbReference type="SUPFAM" id="SSF56059">
    <property type="entry name" value="Glutathione synthetase ATP-binding domain-like"/>
    <property type="match status" value="1"/>
</dbReference>
<name>A0A2T0ZXA1_9ACTN</name>
<protein>
    <recommendedName>
        <fullName evidence="3">acetyl-CoA carboxylase</fullName>
        <ecNumber evidence="3">6.4.1.2</ecNumber>
    </recommendedName>
</protein>
<keyword evidence="4" id="KW-0436">Ligase</keyword>
<dbReference type="RefSeq" id="WP_106349805.1">
    <property type="nucleotide sequence ID" value="NZ_PVUE01000013.1"/>
</dbReference>
<evidence type="ECO:0000259" key="14">
    <source>
        <dbReference type="PROSITE" id="PS50989"/>
    </source>
</evidence>
<evidence type="ECO:0000256" key="3">
    <source>
        <dbReference type="ARBA" id="ARBA00013058"/>
    </source>
</evidence>
<dbReference type="PROSITE" id="PS50968">
    <property type="entry name" value="BIOTINYL_LIPOYL"/>
    <property type="match status" value="1"/>
</dbReference>
<dbReference type="InterPro" id="IPR011764">
    <property type="entry name" value="Biotin_carboxylation_dom"/>
</dbReference>
<dbReference type="PROSITE" id="PS50975">
    <property type="entry name" value="ATP_GRASP"/>
    <property type="match status" value="1"/>
</dbReference>
<evidence type="ECO:0000256" key="9">
    <source>
        <dbReference type="PROSITE-ProRule" id="PRU00409"/>
    </source>
</evidence>
<dbReference type="Gene3D" id="3.30.470.20">
    <property type="entry name" value="ATP-grasp fold, B domain"/>
    <property type="match status" value="1"/>
</dbReference>
<comment type="caution">
    <text evidence="15">The sequence shown here is derived from an EMBL/GenBank/DDBJ whole genome shotgun (WGS) entry which is preliminary data.</text>
</comment>
<dbReference type="InterPro" id="IPR000089">
    <property type="entry name" value="Biotin_lipoyl"/>
</dbReference>
<dbReference type="GO" id="GO:0005524">
    <property type="term" value="F:ATP binding"/>
    <property type="evidence" value="ECO:0007669"/>
    <property type="project" value="UniProtKB-UniRule"/>
</dbReference>
<dbReference type="Gene3D" id="3.90.226.10">
    <property type="entry name" value="2-enoyl-CoA Hydratase, Chain A, domain 1"/>
    <property type="match status" value="2"/>
</dbReference>
<dbReference type="InterPro" id="IPR005479">
    <property type="entry name" value="CPAse_ATP-bd"/>
</dbReference>
<dbReference type="InterPro" id="IPR029045">
    <property type="entry name" value="ClpP/crotonase-like_dom_sf"/>
</dbReference>
<evidence type="ECO:0000313" key="15">
    <source>
        <dbReference type="EMBL" id="PRZ40867.1"/>
    </source>
</evidence>
<reference evidence="15 16" key="1">
    <citation type="submission" date="2018-03" db="EMBL/GenBank/DDBJ databases">
        <title>Genomic Encyclopedia of Archaeal and Bacterial Type Strains, Phase II (KMG-II): from individual species to whole genera.</title>
        <authorList>
            <person name="Goeker M."/>
        </authorList>
    </citation>
    <scope>NUCLEOTIDE SEQUENCE [LARGE SCALE GENOMIC DNA]</scope>
    <source>
        <strain evidence="15 16">DSM 100065</strain>
    </source>
</reference>
<dbReference type="InterPro" id="IPR016185">
    <property type="entry name" value="PreATP-grasp_dom_sf"/>
</dbReference>
<organism evidence="15 16">
    <name type="scientific">Antricoccus suffuscus</name>
    <dbReference type="NCBI Taxonomy" id="1629062"/>
    <lineage>
        <taxon>Bacteria</taxon>
        <taxon>Bacillati</taxon>
        <taxon>Actinomycetota</taxon>
        <taxon>Actinomycetes</taxon>
        <taxon>Geodermatophilales</taxon>
        <taxon>Antricoccaceae</taxon>
        <taxon>Antricoccus</taxon>
    </lineage>
</organism>
<keyword evidence="7" id="KW-0092">Biotin</keyword>
<dbReference type="InterPro" id="IPR011053">
    <property type="entry name" value="Single_hybrid_motif"/>
</dbReference>
<evidence type="ECO:0000259" key="10">
    <source>
        <dbReference type="PROSITE" id="PS50968"/>
    </source>
</evidence>
<feature type="domain" description="CoA carboxyltransferase N-terminal" evidence="13">
    <location>
        <begin position="568"/>
        <end position="830"/>
    </location>
</feature>
<dbReference type="SMART" id="SM00878">
    <property type="entry name" value="Biotin_carb_C"/>
    <property type="match status" value="1"/>
</dbReference>
<feature type="domain" description="Biotin carboxylation" evidence="12">
    <location>
        <begin position="1"/>
        <end position="448"/>
    </location>
</feature>
<gene>
    <name evidence="15" type="ORF">CLV47_11332</name>
</gene>
<dbReference type="Proteomes" id="UP000237752">
    <property type="component" value="Unassembled WGS sequence"/>
</dbReference>
<keyword evidence="5 9" id="KW-0547">Nucleotide-binding</keyword>
<dbReference type="InterPro" id="IPR011763">
    <property type="entry name" value="COA_CT_C"/>
</dbReference>
<dbReference type="InterPro" id="IPR011762">
    <property type="entry name" value="COA_CT_N"/>
</dbReference>
<sequence length="1070" mass="113899">MHKLLIANRGEIAVRVIESAAAMGIATVAIAPEDDASCLHADRGDEFVQLRGSGASAYLDIEAITRVAVEMSCDAVHPGYGFLSENPDFVRSLDRAGIGFVGPSVDALERFGDKSSALAVARELGVPVLAGTTGATTLSEAEDFIRRLGPDATVMVKALAGGGGRGMAPVLQPGDLEGTYARCSAEATMAFGRADLYVEQLLNRARHIEVQVLADGQGGVVVLGDRDCSVQRRRQKLIEVAPAVWTSAATRGRLHEAAIRMIGSGNYSGLATVEFLVQDDDYFFLEVNPRIQVEHTVTEATTGLDLVQAALRISDGESLASLGLDETPPATGVAIQARVNAEVLRPDGTVHAGTGQLTTFQPPLGRNVRVDTHGQPGSVVSPRYDSLLAKVIVTERDIAAARDKLARALADFKIRGVPANLPVLQALLAGEQFVTGQITTSYVDDQLKEILEGLPPSQSEPDERGQSAAPAAEFTVDVPPDAFGPGSHLQGVIVEIPVREGDDVGVGTELCILEAMKMQHVITADRGGVVTAITREIGDLIDIDDVVVWLLPGTDEIGAQSVAAEIDLETIRPDLAESIERHRIGLDEGRPTVVDSRHRQGRRTARENIDALVDPGSFVEYGSLAIAAQRRRRTEQDLIERTPADGIVLGTAMVSGTPIAVFAYDYTVLAGTQGYTNHRKMDRLFRVADQLKLPIVIFAEGGGGRPGDTDKPNGPGLIGETFLLLAAMVGKVPIVGVVAGYSFAGNAALVGSCDVVIATKDSSIGMGGPAMIEGGGLGVHDPRDIGPMRVQYPNGVVDIVVDDEVQAVRRCRQVLQHLTSSRLDEASGESPADQRTLRHFVPENRLRSYDMRPIIDTLVDPGSLIELRQGFGVGMITSLARVDGTTIGILANNPHHLGGAIDAQGADKATRFLTMCQDMKIPLLSLCDTPGFMVGPDSERDATVRRFGAFFVAGARLTTPKIMVVTRKGYGLGAMAMAGGSLLTPLFTVAWPTGEFGGMGLEGAVRLGFRKELEAITDPQRQAQRYNELLEDMYQTGKATNIAAVYEIDDVIDPADTRALISQSLKIALK</sequence>